<dbReference type="Pfam" id="PF07727">
    <property type="entry name" value="RVT_2"/>
    <property type="match status" value="1"/>
</dbReference>
<feature type="chain" id="PRO_5043441811" description="Reverse transcriptase Ty1/copia-type domain-containing protein" evidence="1">
    <location>
        <begin position="27"/>
        <end position="144"/>
    </location>
</feature>
<dbReference type="EMBL" id="JACGWK010000004">
    <property type="protein sequence ID" value="KAL0359847.1"/>
    <property type="molecule type" value="Genomic_DNA"/>
</dbReference>
<dbReference type="AlphaFoldDB" id="A0AAW2PWH9"/>
<dbReference type="PANTHER" id="PTHR11439:SF470">
    <property type="entry name" value="CYSTEINE-RICH RLK (RECEPTOR-LIKE PROTEIN KINASE) 8"/>
    <property type="match status" value="1"/>
</dbReference>
<feature type="non-terminal residue" evidence="3">
    <location>
        <position position="1"/>
    </location>
</feature>
<sequence>FSPIAKAVTVRLVLVVASSLDWPVHQVDINNTFLHGFLDEDIYMVVPEGSSIPLGKVCKLRRSLYVPVRSRHSLTGYCICLGQALIFWKTKKRPTVAHSTIEVEYRSLGATTCELKWISYLLHDLRVFGPQPIPYSVTIRPRFI</sequence>
<proteinExistence type="predicted"/>
<organism evidence="3">
    <name type="scientific">Sesamum angustifolium</name>
    <dbReference type="NCBI Taxonomy" id="2727405"/>
    <lineage>
        <taxon>Eukaryota</taxon>
        <taxon>Viridiplantae</taxon>
        <taxon>Streptophyta</taxon>
        <taxon>Embryophyta</taxon>
        <taxon>Tracheophyta</taxon>
        <taxon>Spermatophyta</taxon>
        <taxon>Magnoliopsida</taxon>
        <taxon>eudicotyledons</taxon>
        <taxon>Gunneridae</taxon>
        <taxon>Pentapetalae</taxon>
        <taxon>asterids</taxon>
        <taxon>lamiids</taxon>
        <taxon>Lamiales</taxon>
        <taxon>Pedaliaceae</taxon>
        <taxon>Sesamum</taxon>
    </lineage>
</organism>
<feature type="signal peptide" evidence="1">
    <location>
        <begin position="1"/>
        <end position="26"/>
    </location>
</feature>
<evidence type="ECO:0000256" key="1">
    <source>
        <dbReference type="SAM" id="SignalP"/>
    </source>
</evidence>
<name>A0AAW2PWH9_9LAMI</name>
<comment type="caution">
    <text evidence="3">The sequence shown here is derived from an EMBL/GenBank/DDBJ whole genome shotgun (WGS) entry which is preliminary data.</text>
</comment>
<feature type="domain" description="Reverse transcriptase Ty1/copia-type" evidence="2">
    <location>
        <begin position="1"/>
        <end position="65"/>
    </location>
</feature>
<accession>A0AAW2PWH9</accession>
<evidence type="ECO:0000313" key="3">
    <source>
        <dbReference type="EMBL" id="KAL0359847.1"/>
    </source>
</evidence>
<dbReference type="PANTHER" id="PTHR11439">
    <property type="entry name" value="GAG-POL-RELATED RETROTRANSPOSON"/>
    <property type="match status" value="1"/>
</dbReference>
<dbReference type="InterPro" id="IPR013103">
    <property type="entry name" value="RVT_2"/>
</dbReference>
<gene>
    <name evidence="3" type="ORF">Sangu_0834100</name>
</gene>
<protein>
    <recommendedName>
        <fullName evidence="2">Reverse transcriptase Ty1/copia-type domain-containing protein</fullName>
    </recommendedName>
</protein>
<dbReference type="CDD" id="cd09272">
    <property type="entry name" value="RNase_HI_RT_Ty1"/>
    <property type="match status" value="1"/>
</dbReference>
<evidence type="ECO:0000259" key="2">
    <source>
        <dbReference type="Pfam" id="PF07727"/>
    </source>
</evidence>
<reference evidence="3" key="2">
    <citation type="journal article" date="2024" name="Plant">
        <title>Genomic evolution and insights into agronomic trait innovations of Sesamum species.</title>
        <authorList>
            <person name="Miao H."/>
            <person name="Wang L."/>
            <person name="Qu L."/>
            <person name="Liu H."/>
            <person name="Sun Y."/>
            <person name="Le M."/>
            <person name="Wang Q."/>
            <person name="Wei S."/>
            <person name="Zheng Y."/>
            <person name="Lin W."/>
            <person name="Duan Y."/>
            <person name="Cao H."/>
            <person name="Xiong S."/>
            <person name="Wang X."/>
            <person name="Wei L."/>
            <person name="Li C."/>
            <person name="Ma Q."/>
            <person name="Ju M."/>
            <person name="Zhao R."/>
            <person name="Li G."/>
            <person name="Mu C."/>
            <person name="Tian Q."/>
            <person name="Mei H."/>
            <person name="Zhang T."/>
            <person name="Gao T."/>
            <person name="Zhang H."/>
        </authorList>
    </citation>
    <scope>NUCLEOTIDE SEQUENCE</scope>
    <source>
        <strain evidence="3">G01</strain>
    </source>
</reference>
<reference evidence="3" key="1">
    <citation type="submission" date="2020-06" db="EMBL/GenBank/DDBJ databases">
        <authorList>
            <person name="Li T."/>
            <person name="Hu X."/>
            <person name="Zhang T."/>
            <person name="Song X."/>
            <person name="Zhang H."/>
            <person name="Dai N."/>
            <person name="Sheng W."/>
            <person name="Hou X."/>
            <person name="Wei L."/>
        </authorList>
    </citation>
    <scope>NUCLEOTIDE SEQUENCE</scope>
    <source>
        <strain evidence="3">G01</strain>
        <tissue evidence="3">Leaf</tissue>
    </source>
</reference>
<keyword evidence="1" id="KW-0732">Signal</keyword>